<accession>A0A0F9U4F0</accession>
<dbReference type="EMBL" id="LAZR01000131">
    <property type="protein sequence ID" value="KKN88115.1"/>
    <property type="molecule type" value="Genomic_DNA"/>
</dbReference>
<evidence type="ECO:0000313" key="2">
    <source>
        <dbReference type="EMBL" id="KKN88115.1"/>
    </source>
</evidence>
<evidence type="ECO:0000256" key="1">
    <source>
        <dbReference type="SAM" id="Phobius"/>
    </source>
</evidence>
<keyword evidence="1" id="KW-0472">Membrane</keyword>
<dbReference type="AlphaFoldDB" id="A0A0F9U4F0"/>
<comment type="caution">
    <text evidence="2">The sequence shown here is derived from an EMBL/GenBank/DDBJ whole genome shotgun (WGS) entry which is preliminary data.</text>
</comment>
<feature type="transmembrane region" description="Helical" evidence="1">
    <location>
        <begin position="16"/>
        <end position="34"/>
    </location>
</feature>
<gene>
    <name evidence="2" type="ORF">LCGC14_0251870</name>
</gene>
<sequence>MSQAYLKARRRETIKARISSFVLGAVTIAAVILGNATARAFTAFLFFLFLLFLANYFSFKAMGFRAFKKMADELEGRGS</sequence>
<protein>
    <submittedName>
        <fullName evidence="2">Uncharacterized protein</fullName>
    </submittedName>
</protein>
<organism evidence="2">
    <name type="scientific">marine sediment metagenome</name>
    <dbReference type="NCBI Taxonomy" id="412755"/>
    <lineage>
        <taxon>unclassified sequences</taxon>
        <taxon>metagenomes</taxon>
        <taxon>ecological metagenomes</taxon>
    </lineage>
</organism>
<reference evidence="2" key="1">
    <citation type="journal article" date="2015" name="Nature">
        <title>Complex archaea that bridge the gap between prokaryotes and eukaryotes.</title>
        <authorList>
            <person name="Spang A."/>
            <person name="Saw J.H."/>
            <person name="Jorgensen S.L."/>
            <person name="Zaremba-Niedzwiedzka K."/>
            <person name="Martijn J."/>
            <person name="Lind A.E."/>
            <person name="van Eijk R."/>
            <person name="Schleper C."/>
            <person name="Guy L."/>
            <person name="Ettema T.J."/>
        </authorList>
    </citation>
    <scope>NUCLEOTIDE SEQUENCE</scope>
</reference>
<keyword evidence="1" id="KW-0812">Transmembrane</keyword>
<feature type="transmembrane region" description="Helical" evidence="1">
    <location>
        <begin position="40"/>
        <end position="59"/>
    </location>
</feature>
<proteinExistence type="predicted"/>
<name>A0A0F9U4F0_9ZZZZ</name>
<keyword evidence="1" id="KW-1133">Transmembrane helix</keyword>